<gene>
    <name evidence="2" type="ordered locus">Anacy_1961</name>
</gene>
<sequence>MSNTIEPKSNLEISQPSEATDIEQEQEDLELSDEQLEKIAGGQWEWDDPIIPNNVSN</sequence>
<protein>
    <submittedName>
        <fullName evidence="2">Uncharacterized protein</fullName>
    </submittedName>
</protein>
<evidence type="ECO:0000313" key="3">
    <source>
        <dbReference type="Proteomes" id="UP000010474"/>
    </source>
</evidence>
<reference evidence="3" key="1">
    <citation type="journal article" date="2013" name="Proc. Natl. Acad. Sci. U.S.A.">
        <title>Improving the coverage of the cyanobacterial phylum using diversity-driven genome sequencing.</title>
        <authorList>
            <person name="Shih P.M."/>
            <person name="Wu D."/>
            <person name="Latifi A."/>
            <person name="Axen S.D."/>
            <person name="Fewer D.P."/>
            <person name="Talla E."/>
            <person name="Calteau A."/>
            <person name="Cai F."/>
            <person name="Tandeau de Marsac N."/>
            <person name="Rippka R."/>
            <person name="Herdman M."/>
            <person name="Sivonen K."/>
            <person name="Coursin T."/>
            <person name="Laurent T."/>
            <person name="Goodwin L."/>
            <person name="Nolan M."/>
            <person name="Davenport K.W."/>
            <person name="Han C.S."/>
            <person name="Rubin E.M."/>
            <person name="Eisen J.A."/>
            <person name="Woyke T."/>
            <person name="Gugger M."/>
            <person name="Kerfeld C.A."/>
        </authorList>
    </citation>
    <scope>NUCLEOTIDE SEQUENCE [LARGE SCALE GENOMIC DNA]</scope>
    <source>
        <strain evidence="3">ATCC 27899 / PCC 7122</strain>
    </source>
</reference>
<dbReference type="EMBL" id="CP003659">
    <property type="protein sequence ID" value="AFZ57446.1"/>
    <property type="molecule type" value="Genomic_DNA"/>
</dbReference>
<evidence type="ECO:0000313" key="2">
    <source>
        <dbReference type="EMBL" id="AFZ57446.1"/>
    </source>
</evidence>
<dbReference type="Proteomes" id="UP000010474">
    <property type="component" value="Chromosome"/>
</dbReference>
<dbReference type="HOGENOM" id="CLU_2986406_0_0_3"/>
<proteinExistence type="predicted"/>
<feature type="compositionally biased region" description="Acidic residues" evidence="1">
    <location>
        <begin position="20"/>
        <end position="30"/>
    </location>
</feature>
<dbReference type="AlphaFoldDB" id="K9ZE34"/>
<keyword evidence="3" id="KW-1185">Reference proteome</keyword>
<dbReference type="RefSeq" id="WP_015214094.1">
    <property type="nucleotide sequence ID" value="NC_019771.1"/>
</dbReference>
<dbReference type="KEGG" id="acy:Anacy_1961"/>
<accession>K9ZE34</accession>
<feature type="compositionally biased region" description="Polar residues" evidence="1">
    <location>
        <begin position="1"/>
        <end position="18"/>
    </location>
</feature>
<name>K9ZE34_ANACC</name>
<feature type="region of interest" description="Disordered" evidence="1">
    <location>
        <begin position="1"/>
        <end position="30"/>
    </location>
</feature>
<evidence type="ECO:0000256" key="1">
    <source>
        <dbReference type="SAM" id="MobiDB-lite"/>
    </source>
</evidence>
<organism evidence="2 3">
    <name type="scientific">Anabaena cylindrica (strain ATCC 27899 / PCC 7122)</name>
    <dbReference type="NCBI Taxonomy" id="272123"/>
    <lineage>
        <taxon>Bacteria</taxon>
        <taxon>Bacillati</taxon>
        <taxon>Cyanobacteriota</taxon>
        <taxon>Cyanophyceae</taxon>
        <taxon>Nostocales</taxon>
        <taxon>Nostocaceae</taxon>
        <taxon>Anabaena</taxon>
    </lineage>
</organism>
<dbReference type="PATRIC" id="fig|272123.3.peg.2136"/>